<dbReference type="OrthoDB" id="329481at2"/>
<proteinExistence type="predicted"/>
<gene>
    <name evidence="6" type="ORF">E4L96_17125</name>
</gene>
<dbReference type="RefSeq" id="WP_135208428.1">
    <property type="nucleotide sequence ID" value="NZ_SPVF01000220.1"/>
</dbReference>
<dbReference type="Proteomes" id="UP000298438">
    <property type="component" value="Unassembled WGS sequence"/>
</dbReference>
<keyword evidence="1" id="KW-0805">Transcription regulation</keyword>
<name>A0A4Y9S3G0_9BURK</name>
<evidence type="ECO:0000256" key="3">
    <source>
        <dbReference type="ARBA" id="ARBA00023163"/>
    </source>
</evidence>
<comment type="caution">
    <text evidence="6">The sequence shown here is derived from an EMBL/GenBank/DDBJ whole genome shotgun (WGS) entry which is preliminary data.</text>
</comment>
<evidence type="ECO:0000256" key="2">
    <source>
        <dbReference type="ARBA" id="ARBA00023125"/>
    </source>
</evidence>
<dbReference type="AlphaFoldDB" id="A0A4Y9S3G0"/>
<dbReference type="InterPro" id="IPR009057">
    <property type="entry name" value="Homeodomain-like_sf"/>
</dbReference>
<sequence length="188" mass="19958">MTKPRGRPPRGDGLSLPRILDTALALLGEEGGKEFSLRTLAARLGVTPMSLYHHVPDYAGLLRAVSDRVYGTVLEGVSAGAPPLDAVRAVLLRYHGAVAAYPRLALAIFTEPAAFAGVTREITGQLTAWLSVLTAEPDLWLEILVDHAHGSGLAFQNVDAETAAQLRARYAQALDRLLAGLVNTSLVG</sequence>
<dbReference type="GO" id="GO:0000976">
    <property type="term" value="F:transcription cis-regulatory region binding"/>
    <property type="evidence" value="ECO:0007669"/>
    <property type="project" value="TreeGrafter"/>
</dbReference>
<evidence type="ECO:0000313" key="7">
    <source>
        <dbReference type="Proteomes" id="UP000298438"/>
    </source>
</evidence>
<protein>
    <submittedName>
        <fullName evidence="6">TetR/AcrR family transcriptional regulator</fullName>
    </submittedName>
</protein>
<evidence type="ECO:0000259" key="5">
    <source>
        <dbReference type="PROSITE" id="PS50977"/>
    </source>
</evidence>
<dbReference type="PROSITE" id="PS50977">
    <property type="entry name" value="HTH_TETR_2"/>
    <property type="match status" value="1"/>
</dbReference>
<dbReference type="SUPFAM" id="SSF46689">
    <property type="entry name" value="Homeodomain-like"/>
    <property type="match status" value="1"/>
</dbReference>
<keyword evidence="2 4" id="KW-0238">DNA-binding</keyword>
<evidence type="ECO:0000256" key="4">
    <source>
        <dbReference type="PROSITE-ProRule" id="PRU00335"/>
    </source>
</evidence>
<feature type="DNA-binding region" description="H-T-H motif" evidence="4">
    <location>
        <begin position="36"/>
        <end position="55"/>
    </location>
</feature>
<evidence type="ECO:0000313" key="6">
    <source>
        <dbReference type="EMBL" id="TFW16038.1"/>
    </source>
</evidence>
<dbReference type="InterPro" id="IPR001647">
    <property type="entry name" value="HTH_TetR"/>
</dbReference>
<dbReference type="EMBL" id="SPVF01000220">
    <property type="protein sequence ID" value="TFW16038.1"/>
    <property type="molecule type" value="Genomic_DNA"/>
</dbReference>
<evidence type="ECO:0000256" key="1">
    <source>
        <dbReference type="ARBA" id="ARBA00023015"/>
    </source>
</evidence>
<reference evidence="6 7" key="1">
    <citation type="submission" date="2019-03" db="EMBL/GenBank/DDBJ databases">
        <title>Draft Genome Sequence of Massilia arenosa sp. nov., a Novel Massilia Species Isolated from a Sandy-loam Maize Soil.</title>
        <authorList>
            <person name="Raths R."/>
            <person name="Peta V."/>
            <person name="Bucking H."/>
        </authorList>
    </citation>
    <scope>NUCLEOTIDE SEQUENCE [LARGE SCALE GENOMIC DNA]</scope>
    <source>
        <strain evidence="6 7">MC02</strain>
    </source>
</reference>
<feature type="domain" description="HTH tetR-type" evidence="5">
    <location>
        <begin position="13"/>
        <end position="73"/>
    </location>
</feature>
<keyword evidence="7" id="KW-1185">Reference proteome</keyword>
<accession>A0A4Y9S3G0</accession>
<dbReference type="PANTHER" id="PTHR30055">
    <property type="entry name" value="HTH-TYPE TRANSCRIPTIONAL REGULATOR RUTR"/>
    <property type="match status" value="1"/>
</dbReference>
<dbReference type="InterPro" id="IPR050109">
    <property type="entry name" value="HTH-type_TetR-like_transc_reg"/>
</dbReference>
<dbReference type="PANTHER" id="PTHR30055:SF151">
    <property type="entry name" value="TRANSCRIPTIONAL REGULATORY PROTEIN"/>
    <property type="match status" value="1"/>
</dbReference>
<organism evidence="6 7">
    <name type="scientific">Zemynaea arenosa</name>
    <dbReference type="NCBI Taxonomy" id="2561931"/>
    <lineage>
        <taxon>Bacteria</taxon>
        <taxon>Pseudomonadati</taxon>
        <taxon>Pseudomonadota</taxon>
        <taxon>Betaproteobacteria</taxon>
        <taxon>Burkholderiales</taxon>
        <taxon>Oxalobacteraceae</taxon>
        <taxon>Telluria group</taxon>
        <taxon>Zemynaea</taxon>
    </lineage>
</organism>
<dbReference type="Gene3D" id="1.10.357.10">
    <property type="entry name" value="Tetracycline Repressor, domain 2"/>
    <property type="match status" value="1"/>
</dbReference>
<keyword evidence="3" id="KW-0804">Transcription</keyword>
<dbReference type="GO" id="GO:0003700">
    <property type="term" value="F:DNA-binding transcription factor activity"/>
    <property type="evidence" value="ECO:0007669"/>
    <property type="project" value="TreeGrafter"/>
</dbReference>
<dbReference type="Pfam" id="PF00440">
    <property type="entry name" value="TetR_N"/>
    <property type="match status" value="1"/>
</dbReference>